<name>A0A6G0VKR3_APHCR</name>
<evidence type="ECO:0000313" key="2">
    <source>
        <dbReference type="Proteomes" id="UP000478052"/>
    </source>
</evidence>
<dbReference type="OrthoDB" id="10023262at2759"/>
<dbReference type="Proteomes" id="UP000478052">
    <property type="component" value="Unassembled WGS sequence"/>
</dbReference>
<dbReference type="EMBL" id="VUJU01015469">
    <property type="protein sequence ID" value="KAF0693694.1"/>
    <property type="molecule type" value="Genomic_DNA"/>
</dbReference>
<proteinExistence type="predicted"/>
<gene>
    <name evidence="1" type="ORF">FWK35_00037000</name>
</gene>
<dbReference type="PANTHER" id="PTHR37162:SF1">
    <property type="entry name" value="BED-TYPE DOMAIN-CONTAINING PROTEIN"/>
    <property type="match status" value="1"/>
</dbReference>
<keyword evidence="2" id="KW-1185">Reference proteome</keyword>
<dbReference type="SUPFAM" id="SSF53098">
    <property type="entry name" value="Ribonuclease H-like"/>
    <property type="match status" value="1"/>
</dbReference>
<dbReference type="PANTHER" id="PTHR37162">
    <property type="entry name" value="HAT FAMILY DIMERISATION DOMAINCONTAINING PROTEIN-RELATED"/>
    <property type="match status" value="1"/>
</dbReference>
<protein>
    <submittedName>
        <fullName evidence="1">Dimer Tnp hAT domain-containing protein</fullName>
    </submittedName>
</protein>
<sequence length="420" mass="48667">MRCVNHSLQLAVSDATRLTIPTYIEFMMEETYAWFSRSSERQQTYAELFSSITGKENPLKMLRSCKTRWLSIEPAVSRTLDQWPNLKAHFDITRRSEKCHKAELLYKLFSNDWNMCYLLFFSPILQQVQSVNLSFQSNSAEPLQLFQDLTFIIEQLSIKVLIPGNNINSLTSSIKGHVNYNSYLGYGVETKLVELKNKLGDKFNDIHETNFRKSCVDFVIALQEELVHRLPQNIETLRKCSILSPSKALVTWQHKEFIVPFLKNMWRSLSLHEWKNVKKSSLFWSEVYNYKDASDTNPFLELARFAILQLVLPFSNAEVERIFSQVNIIIKNSLRNLVQRNMLNAVLTIRAGLRRLGKCCNTFEIPKEVLYLIGTGITYQHFNKSENAMSSFSKEDVNSVFSVNWSQLSKTDHLSCSAHV</sequence>
<dbReference type="InterPro" id="IPR012337">
    <property type="entry name" value="RNaseH-like_sf"/>
</dbReference>
<evidence type="ECO:0000313" key="1">
    <source>
        <dbReference type="EMBL" id="KAF0693694.1"/>
    </source>
</evidence>
<reference evidence="1 2" key="1">
    <citation type="submission" date="2019-08" db="EMBL/GenBank/DDBJ databases">
        <title>Whole genome of Aphis craccivora.</title>
        <authorList>
            <person name="Voronova N.V."/>
            <person name="Shulinski R.S."/>
            <person name="Bandarenka Y.V."/>
            <person name="Zhorov D.G."/>
            <person name="Warner D."/>
        </authorList>
    </citation>
    <scope>NUCLEOTIDE SEQUENCE [LARGE SCALE GENOMIC DNA]</scope>
    <source>
        <strain evidence="1">180601</strain>
        <tissue evidence="1">Whole Body</tissue>
    </source>
</reference>
<accession>A0A6G0VKR3</accession>
<organism evidence="1 2">
    <name type="scientific">Aphis craccivora</name>
    <name type="common">Cowpea aphid</name>
    <dbReference type="NCBI Taxonomy" id="307492"/>
    <lineage>
        <taxon>Eukaryota</taxon>
        <taxon>Metazoa</taxon>
        <taxon>Ecdysozoa</taxon>
        <taxon>Arthropoda</taxon>
        <taxon>Hexapoda</taxon>
        <taxon>Insecta</taxon>
        <taxon>Pterygota</taxon>
        <taxon>Neoptera</taxon>
        <taxon>Paraneoptera</taxon>
        <taxon>Hemiptera</taxon>
        <taxon>Sternorrhyncha</taxon>
        <taxon>Aphidomorpha</taxon>
        <taxon>Aphidoidea</taxon>
        <taxon>Aphididae</taxon>
        <taxon>Aphidini</taxon>
        <taxon>Aphis</taxon>
        <taxon>Aphis</taxon>
    </lineage>
</organism>
<comment type="caution">
    <text evidence="1">The sequence shown here is derived from an EMBL/GenBank/DDBJ whole genome shotgun (WGS) entry which is preliminary data.</text>
</comment>
<dbReference type="AlphaFoldDB" id="A0A6G0VKR3"/>